<gene>
    <name evidence="2" type="ORF">BW737_007995</name>
</gene>
<comment type="caution">
    <text evidence="2">The sequence shown here is derived from an EMBL/GenBank/DDBJ whole genome shotgun (WGS) entry which is preliminary data.</text>
</comment>
<protein>
    <recommendedName>
        <fullName evidence="4">PQQ-like domain-containing protein</fullName>
    </recommendedName>
</protein>
<sequence length="415" mass="44347">MSGSVGPIVITEHGAQGLDSSTGATTWSYSRQAHTIHLTDYLDPTCDKDQQAQCYAALSPDRTHLVIVYSGGVGGDLFVALDTATGEATFEHRAIDWRKQGIPIQITDHVIAVGTELISLADGSVVAELPGHDTASRLGDTPEPTYAHTSNSEASRIHSPFLQGGHSTLILGSSCTAIGFDADHATWCEITIAPDNNPTATMTVDGVVPIFEDREYAGLTVVDGWTVRYSDPEATYEDLEARFNLDSLGYSIDAVNLDTLSSSVTDVQSVTLGDLDRPVLPGNAYTLGIRDPDTYSYTYQRPTLSVVFDPVTGQVQSAAELTEHAAGVGYLDTLIVEGTEDLALNVLDLNDDVVLRLDSDDIATPEYTFSAEDTLYVRGGYLASAPGIVALTYERSTVDADKHSTGREFVVCGLG</sequence>
<dbReference type="Proteomes" id="UP000194577">
    <property type="component" value="Unassembled WGS sequence"/>
</dbReference>
<organism evidence="2 3">
    <name type="scientific">Actinomyces ruminis</name>
    <dbReference type="NCBI Taxonomy" id="1937003"/>
    <lineage>
        <taxon>Bacteria</taxon>
        <taxon>Bacillati</taxon>
        <taxon>Actinomycetota</taxon>
        <taxon>Actinomycetes</taxon>
        <taxon>Actinomycetales</taxon>
        <taxon>Actinomycetaceae</taxon>
        <taxon>Actinomyces</taxon>
    </lineage>
</organism>
<evidence type="ECO:0000313" key="3">
    <source>
        <dbReference type="Proteomes" id="UP000194577"/>
    </source>
</evidence>
<name>A0ABX4MCA1_9ACTO</name>
<reference evidence="2 3" key="1">
    <citation type="submission" date="2017-10" db="EMBL/GenBank/DDBJ databases">
        <title>Draft genome sequence of cellulolytic Actinomyces sp CtC72 isolated from cattle rumen fluid.</title>
        <authorList>
            <person name="Joshi A.J."/>
            <person name="Vasudevan G."/>
            <person name="Lanjekar V.B."/>
            <person name="Hivarkar S."/>
            <person name="Engineer A."/>
            <person name="Pore S.D."/>
            <person name="Dhakephalkar P.K."/>
            <person name="Dagar S."/>
        </authorList>
    </citation>
    <scope>NUCLEOTIDE SEQUENCE [LARGE SCALE GENOMIC DNA]</scope>
    <source>
        <strain evidence="3">CtC72</strain>
    </source>
</reference>
<evidence type="ECO:0000256" key="1">
    <source>
        <dbReference type="SAM" id="MobiDB-lite"/>
    </source>
</evidence>
<evidence type="ECO:0000313" key="2">
    <source>
        <dbReference type="EMBL" id="PHP52773.1"/>
    </source>
</evidence>
<accession>A0ABX4MCA1</accession>
<proteinExistence type="predicted"/>
<keyword evidence="3" id="KW-1185">Reference proteome</keyword>
<feature type="region of interest" description="Disordered" evidence="1">
    <location>
        <begin position="134"/>
        <end position="153"/>
    </location>
</feature>
<dbReference type="EMBL" id="MTPX02000041">
    <property type="protein sequence ID" value="PHP52773.1"/>
    <property type="molecule type" value="Genomic_DNA"/>
</dbReference>
<evidence type="ECO:0008006" key="4">
    <source>
        <dbReference type="Google" id="ProtNLM"/>
    </source>
</evidence>